<protein>
    <submittedName>
        <fullName evidence="2">SAM-dependent methyltransferase</fullName>
    </submittedName>
</protein>
<dbReference type="RefSeq" id="WP_128995037.1">
    <property type="nucleotide sequence ID" value="NZ_PDKN01000001.1"/>
</dbReference>
<dbReference type="Pfam" id="PF08242">
    <property type="entry name" value="Methyltransf_12"/>
    <property type="match status" value="1"/>
</dbReference>
<dbReference type="CDD" id="cd02440">
    <property type="entry name" value="AdoMet_MTases"/>
    <property type="match status" value="1"/>
</dbReference>
<feature type="domain" description="Methyltransferase type 12" evidence="1">
    <location>
        <begin position="53"/>
        <end position="147"/>
    </location>
</feature>
<organism evidence="2 3">
    <name type="scientific">Candidatus Marinarcus aquaticus</name>
    <dbReference type="NCBI Taxonomy" id="2044504"/>
    <lineage>
        <taxon>Bacteria</taxon>
        <taxon>Pseudomonadati</taxon>
        <taxon>Campylobacterota</taxon>
        <taxon>Epsilonproteobacteria</taxon>
        <taxon>Campylobacterales</taxon>
        <taxon>Arcobacteraceae</taxon>
        <taxon>Candidatus Marinarcus</taxon>
    </lineage>
</organism>
<name>A0A4Q0XTP6_9BACT</name>
<accession>A0A4Q0XTP6</accession>
<comment type="caution">
    <text evidence="2">The sequence shown here is derived from an EMBL/GenBank/DDBJ whole genome shotgun (WGS) entry which is preliminary data.</text>
</comment>
<keyword evidence="3" id="KW-1185">Reference proteome</keyword>
<dbReference type="Gene3D" id="3.40.50.150">
    <property type="entry name" value="Vaccinia Virus protein VP39"/>
    <property type="match status" value="1"/>
</dbReference>
<dbReference type="GO" id="GO:0032259">
    <property type="term" value="P:methylation"/>
    <property type="evidence" value="ECO:0007669"/>
    <property type="project" value="UniProtKB-KW"/>
</dbReference>
<keyword evidence="2" id="KW-0808">Transferase</keyword>
<dbReference type="GO" id="GO:0008168">
    <property type="term" value="F:methyltransferase activity"/>
    <property type="evidence" value="ECO:0007669"/>
    <property type="project" value="UniProtKB-KW"/>
</dbReference>
<dbReference type="OrthoDB" id="8385759at2"/>
<evidence type="ECO:0000313" key="3">
    <source>
        <dbReference type="Proteomes" id="UP000290657"/>
    </source>
</evidence>
<reference evidence="2 3" key="1">
    <citation type="submission" date="2017-10" db="EMBL/GenBank/DDBJ databases">
        <title>Genomics of the genus Arcobacter.</title>
        <authorList>
            <person name="Perez-Cataluna A."/>
            <person name="Figueras M.J."/>
        </authorList>
    </citation>
    <scope>NUCLEOTIDE SEQUENCE [LARGE SCALE GENOMIC DNA]</scope>
    <source>
        <strain evidence="2 3">CECT 8987</strain>
    </source>
</reference>
<dbReference type="PANTHER" id="PTHR43861">
    <property type="entry name" value="TRANS-ACONITATE 2-METHYLTRANSFERASE-RELATED"/>
    <property type="match status" value="1"/>
</dbReference>
<evidence type="ECO:0000259" key="1">
    <source>
        <dbReference type="Pfam" id="PF08242"/>
    </source>
</evidence>
<dbReference type="AlphaFoldDB" id="A0A4Q0XTP6"/>
<dbReference type="InterPro" id="IPR029063">
    <property type="entry name" value="SAM-dependent_MTases_sf"/>
</dbReference>
<proteinExistence type="predicted"/>
<dbReference type="Proteomes" id="UP000290657">
    <property type="component" value="Unassembled WGS sequence"/>
</dbReference>
<keyword evidence="2" id="KW-0489">Methyltransferase</keyword>
<gene>
    <name evidence="2" type="ORF">CRV04_02490</name>
</gene>
<evidence type="ECO:0000313" key="2">
    <source>
        <dbReference type="EMBL" id="RXJ60900.1"/>
    </source>
</evidence>
<dbReference type="SUPFAM" id="SSF53335">
    <property type="entry name" value="S-adenosyl-L-methionine-dependent methyltransferases"/>
    <property type="match status" value="1"/>
</dbReference>
<sequence>MDYLNINKEAWNSRTKVHIKSKFYDIEAFKKGKCSLNPIELKQLSDVQGKSLLHLQCHFGQDSLSWVRLGAHVTGVDISSEAIKEANALKESLGLDATFIESDVCTFGQKNKQQFDIVFTSYGVLSWLENLNDWAQTIANALKTDGEFHLVEFHPFFDILSGYSYFPKSTPDIEQEGTYTENCDGTASAIVTWSHSLSEVTTALINAGLRIESFCEYPYSPYNCFEGLEFVPNFGYQMLHKGQQVPLVYSIKAKRVAH</sequence>
<dbReference type="InterPro" id="IPR013217">
    <property type="entry name" value="Methyltransf_12"/>
</dbReference>
<dbReference type="EMBL" id="PDKN01000001">
    <property type="protein sequence ID" value="RXJ60900.1"/>
    <property type="molecule type" value="Genomic_DNA"/>
</dbReference>
<dbReference type="PANTHER" id="PTHR43861:SF1">
    <property type="entry name" value="TRANS-ACONITATE 2-METHYLTRANSFERASE"/>
    <property type="match status" value="1"/>
</dbReference>